<comment type="caution">
    <text evidence="2">The sequence shown here is derived from an EMBL/GenBank/DDBJ whole genome shotgun (WGS) entry which is preliminary data.</text>
</comment>
<dbReference type="InterPro" id="IPR036047">
    <property type="entry name" value="F-box-like_dom_sf"/>
</dbReference>
<dbReference type="InterPro" id="IPR032675">
    <property type="entry name" value="LRR_dom_sf"/>
</dbReference>
<name>A0AAD4INS4_PERFH</name>
<keyword evidence="3" id="KW-1185">Reference proteome</keyword>
<proteinExistence type="predicted"/>
<organism evidence="2 3">
    <name type="scientific">Perilla frutescens var. hirtella</name>
    <name type="common">Perilla citriodora</name>
    <name type="synonym">Perilla setoyensis</name>
    <dbReference type="NCBI Taxonomy" id="608512"/>
    <lineage>
        <taxon>Eukaryota</taxon>
        <taxon>Viridiplantae</taxon>
        <taxon>Streptophyta</taxon>
        <taxon>Embryophyta</taxon>
        <taxon>Tracheophyta</taxon>
        <taxon>Spermatophyta</taxon>
        <taxon>Magnoliopsida</taxon>
        <taxon>eudicotyledons</taxon>
        <taxon>Gunneridae</taxon>
        <taxon>Pentapetalae</taxon>
        <taxon>asterids</taxon>
        <taxon>lamiids</taxon>
        <taxon>Lamiales</taxon>
        <taxon>Lamiaceae</taxon>
        <taxon>Nepetoideae</taxon>
        <taxon>Elsholtzieae</taxon>
        <taxon>Perilla</taxon>
    </lineage>
</organism>
<dbReference type="PANTHER" id="PTHR34145">
    <property type="entry name" value="OS02G0105600 PROTEIN"/>
    <property type="match status" value="1"/>
</dbReference>
<dbReference type="InterPro" id="IPR055357">
    <property type="entry name" value="LRR_At1g61320_AtMIF1"/>
</dbReference>
<reference evidence="2 3" key="1">
    <citation type="journal article" date="2021" name="Nat. Commun.">
        <title>Incipient diploidization of the medicinal plant Perilla within 10,000 years.</title>
        <authorList>
            <person name="Zhang Y."/>
            <person name="Shen Q."/>
            <person name="Leng L."/>
            <person name="Zhang D."/>
            <person name="Chen S."/>
            <person name="Shi Y."/>
            <person name="Ning Z."/>
            <person name="Chen S."/>
        </authorList>
    </citation>
    <scope>NUCLEOTIDE SEQUENCE [LARGE SCALE GENOMIC DNA]</scope>
    <source>
        <strain evidence="3">cv. PC099</strain>
    </source>
</reference>
<protein>
    <recommendedName>
        <fullName evidence="1">At1g61320/AtMIF1 LRR domain-containing protein</fullName>
    </recommendedName>
</protein>
<dbReference type="Proteomes" id="UP001190926">
    <property type="component" value="Unassembled WGS sequence"/>
</dbReference>
<sequence length="495" mass="56901">MEKRRKTEADDGEITLPEPIIQHIQSFLTGKEAAQTTILSKSWYSAWLTRPNLEFDQRDYWIRGFLHRYVFHESAKKTMKRYQELNLKIESFKLFMIDDFSVCNELIVNAIKMGAVDLCFETILSPFVLPHEVLESKTIQRLSVTGCRIDAKVAWSSLESLILCRVCIEGDIIWDIISNCPLIEKLVLSECKFLVKPSPYSFNSSSRMLALNHSLINLYEFRKLKCLFLEKVKISSLFFSNFSIRFPCMKDLTVCHCFGYKEIQIYSPSLECITFAHKRILRAKFDVPSIRKFKFSGSNVPSLSFEGASREWKSEISITWTRFSSSWFLKLNKLLGDLRRSKISLSLMIGCMSLESSRLPEDAGLPKAIVEKLIMVAAPASVCSALLDGLFWCFHPKCIYQLWMPKSSTKDNELLEFLCKTLIQEGSENCCIPNQNRLALHDLEGVSVEIVDESIPMFLPLPWKMLLDASASPDNSRIVRFTLQWGVDSSRLIQY</sequence>
<dbReference type="InterPro" id="IPR053772">
    <property type="entry name" value="At1g61320/At1g61330-like"/>
</dbReference>
<dbReference type="Gene3D" id="3.80.10.10">
    <property type="entry name" value="Ribonuclease Inhibitor"/>
    <property type="match status" value="1"/>
</dbReference>
<evidence type="ECO:0000259" key="1">
    <source>
        <dbReference type="Pfam" id="PF23622"/>
    </source>
</evidence>
<dbReference type="Pfam" id="PF23622">
    <property type="entry name" value="LRR_At1g61320_AtMIF1"/>
    <property type="match status" value="1"/>
</dbReference>
<feature type="domain" description="At1g61320/AtMIF1 LRR" evidence="1">
    <location>
        <begin position="85"/>
        <end position="194"/>
    </location>
</feature>
<evidence type="ECO:0000313" key="3">
    <source>
        <dbReference type="Proteomes" id="UP001190926"/>
    </source>
</evidence>
<evidence type="ECO:0000313" key="2">
    <source>
        <dbReference type="EMBL" id="KAH6756235.1"/>
    </source>
</evidence>
<dbReference type="PANTHER" id="PTHR34145:SF28">
    <property type="entry name" value="F-BOX DOMAIN-CONTAINING PROTEIN"/>
    <property type="match status" value="1"/>
</dbReference>
<dbReference type="SUPFAM" id="SSF52047">
    <property type="entry name" value="RNI-like"/>
    <property type="match status" value="1"/>
</dbReference>
<dbReference type="SUPFAM" id="SSF81383">
    <property type="entry name" value="F-box domain"/>
    <property type="match status" value="1"/>
</dbReference>
<accession>A0AAD4INS4</accession>
<gene>
    <name evidence="2" type="ORF">C2S53_004250</name>
</gene>
<dbReference type="AlphaFoldDB" id="A0AAD4INS4"/>
<dbReference type="EMBL" id="SDAM02029565">
    <property type="protein sequence ID" value="KAH6756235.1"/>
    <property type="molecule type" value="Genomic_DNA"/>
</dbReference>